<keyword evidence="2" id="KW-1185">Reference proteome</keyword>
<accession>A0ABN2YFG6</accession>
<dbReference type="InterPro" id="IPR011990">
    <property type="entry name" value="TPR-like_helical_dom_sf"/>
</dbReference>
<organism evidence="1 2">
    <name type="scientific">Streptomyces synnematoformans</name>
    <dbReference type="NCBI Taxonomy" id="415721"/>
    <lineage>
        <taxon>Bacteria</taxon>
        <taxon>Bacillati</taxon>
        <taxon>Actinomycetota</taxon>
        <taxon>Actinomycetes</taxon>
        <taxon>Kitasatosporales</taxon>
        <taxon>Streptomycetaceae</taxon>
        <taxon>Streptomyces</taxon>
    </lineage>
</organism>
<evidence type="ECO:0000313" key="2">
    <source>
        <dbReference type="Proteomes" id="UP001500443"/>
    </source>
</evidence>
<dbReference type="EMBL" id="BAAAPF010000087">
    <property type="protein sequence ID" value="GAA2125242.1"/>
    <property type="molecule type" value="Genomic_DNA"/>
</dbReference>
<evidence type="ECO:0000313" key="1">
    <source>
        <dbReference type="EMBL" id="GAA2125242.1"/>
    </source>
</evidence>
<comment type="caution">
    <text evidence="1">The sequence shown here is derived from an EMBL/GenBank/DDBJ whole genome shotgun (WGS) entry which is preliminary data.</text>
</comment>
<gene>
    <name evidence="1" type="ORF">GCM10009802_30620</name>
</gene>
<sequence>MRLLHEADRSGGTPAVIKASERLAEEIQHLIVGSSISGRLSQRLYGLAAGAMSTATIAAHDARVPDYSRSLADRAGTLAGLSNDGATVFRVWNHMAMIARERTDYTESVAAAQAARSTSVARTNPLFSSLASVQTAISTAGLHDARKAERLLSGATTSFERAGHDDTPAWADFYDIAELDGLCGITYMRLGRPQRAEYHFHRTLAHLRPRYTRNRALYTSHAALAQARQGELEAAMDTADRACTLAADVPGSRRTWKNLTEVRGAVAAAGSRSPESTGWLERTRSWK</sequence>
<reference evidence="1 2" key="1">
    <citation type="journal article" date="2019" name="Int. J. Syst. Evol. Microbiol.">
        <title>The Global Catalogue of Microorganisms (GCM) 10K type strain sequencing project: providing services to taxonomists for standard genome sequencing and annotation.</title>
        <authorList>
            <consortium name="The Broad Institute Genomics Platform"/>
            <consortium name="The Broad Institute Genome Sequencing Center for Infectious Disease"/>
            <person name="Wu L."/>
            <person name="Ma J."/>
        </authorList>
    </citation>
    <scope>NUCLEOTIDE SEQUENCE [LARGE SCALE GENOMIC DNA]</scope>
    <source>
        <strain evidence="1 2">JCM 15481</strain>
    </source>
</reference>
<dbReference type="Proteomes" id="UP001500443">
    <property type="component" value="Unassembled WGS sequence"/>
</dbReference>
<name>A0ABN2YFG6_9ACTN</name>
<dbReference type="SUPFAM" id="SSF48452">
    <property type="entry name" value="TPR-like"/>
    <property type="match status" value="1"/>
</dbReference>
<protein>
    <submittedName>
        <fullName evidence="1">Uncharacterized protein</fullName>
    </submittedName>
</protein>
<proteinExistence type="predicted"/>
<dbReference type="Gene3D" id="1.25.40.10">
    <property type="entry name" value="Tetratricopeptide repeat domain"/>
    <property type="match status" value="1"/>
</dbReference>